<protein>
    <submittedName>
        <fullName evidence="1">Uncharacterized protein</fullName>
    </submittedName>
</protein>
<dbReference type="EMBL" id="JAOYFB010000002">
    <property type="protein sequence ID" value="KAK4007653.1"/>
    <property type="molecule type" value="Genomic_DNA"/>
</dbReference>
<name>A0ABQ9Z445_9CRUS</name>
<proteinExistence type="predicted"/>
<sequence length="60" mass="6703">MMVIIANSENGPKDAEWIEEDELDLSGRIPGYPVEANNTSVPLMPICSIDDHYASPWENK</sequence>
<reference evidence="1 2" key="1">
    <citation type="journal article" date="2023" name="Nucleic Acids Res.">
        <title>The hologenome of Daphnia magna reveals possible DNA methylation and microbiome-mediated evolution of the host genome.</title>
        <authorList>
            <person name="Chaturvedi A."/>
            <person name="Li X."/>
            <person name="Dhandapani V."/>
            <person name="Marshall H."/>
            <person name="Kissane S."/>
            <person name="Cuenca-Cambronero M."/>
            <person name="Asole G."/>
            <person name="Calvet F."/>
            <person name="Ruiz-Romero M."/>
            <person name="Marangio P."/>
            <person name="Guigo R."/>
            <person name="Rago D."/>
            <person name="Mirbahai L."/>
            <person name="Eastwood N."/>
            <person name="Colbourne J.K."/>
            <person name="Zhou J."/>
            <person name="Mallon E."/>
            <person name="Orsini L."/>
        </authorList>
    </citation>
    <scope>NUCLEOTIDE SEQUENCE [LARGE SCALE GENOMIC DNA]</scope>
    <source>
        <strain evidence="1">LRV0_1</strain>
    </source>
</reference>
<organism evidence="1 2">
    <name type="scientific">Daphnia magna</name>
    <dbReference type="NCBI Taxonomy" id="35525"/>
    <lineage>
        <taxon>Eukaryota</taxon>
        <taxon>Metazoa</taxon>
        <taxon>Ecdysozoa</taxon>
        <taxon>Arthropoda</taxon>
        <taxon>Crustacea</taxon>
        <taxon>Branchiopoda</taxon>
        <taxon>Diplostraca</taxon>
        <taxon>Cladocera</taxon>
        <taxon>Anomopoda</taxon>
        <taxon>Daphniidae</taxon>
        <taxon>Daphnia</taxon>
    </lineage>
</organism>
<dbReference type="Proteomes" id="UP001234178">
    <property type="component" value="Unassembled WGS sequence"/>
</dbReference>
<keyword evidence="2" id="KW-1185">Reference proteome</keyword>
<gene>
    <name evidence="1" type="ORF">OUZ56_012807</name>
</gene>
<evidence type="ECO:0000313" key="1">
    <source>
        <dbReference type="EMBL" id="KAK4007653.1"/>
    </source>
</evidence>
<accession>A0ABQ9Z445</accession>
<comment type="caution">
    <text evidence="1">The sequence shown here is derived from an EMBL/GenBank/DDBJ whole genome shotgun (WGS) entry which is preliminary data.</text>
</comment>
<evidence type="ECO:0000313" key="2">
    <source>
        <dbReference type="Proteomes" id="UP001234178"/>
    </source>
</evidence>